<dbReference type="InterPro" id="IPR056423">
    <property type="entry name" value="BACK_BPM_SPOP"/>
</dbReference>
<evidence type="ECO:0000259" key="3">
    <source>
        <dbReference type="PROSITE" id="PS50097"/>
    </source>
</evidence>
<dbReference type="SUPFAM" id="SSF54695">
    <property type="entry name" value="POZ domain"/>
    <property type="match status" value="1"/>
</dbReference>
<reference evidence="5" key="3">
    <citation type="journal article" date="2017" name="Nature">
        <title>Genome sequence of the progenitor of the wheat D genome Aegilops tauschii.</title>
        <authorList>
            <person name="Luo M.C."/>
            <person name="Gu Y.Q."/>
            <person name="Puiu D."/>
            <person name="Wang H."/>
            <person name="Twardziok S.O."/>
            <person name="Deal K.R."/>
            <person name="Huo N."/>
            <person name="Zhu T."/>
            <person name="Wang L."/>
            <person name="Wang Y."/>
            <person name="McGuire P.E."/>
            <person name="Liu S."/>
            <person name="Long H."/>
            <person name="Ramasamy R.K."/>
            <person name="Rodriguez J.C."/>
            <person name="Van S.L."/>
            <person name="Yuan L."/>
            <person name="Wang Z."/>
            <person name="Xia Z."/>
            <person name="Xiao L."/>
            <person name="Anderson O.D."/>
            <person name="Ouyang S."/>
            <person name="Liang Y."/>
            <person name="Zimin A.V."/>
            <person name="Pertea G."/>
            <person name="Qi P."/>
            <person name="Bennetzen J.L."/>
            <person name="Dai X."/>
            <person name="Dawson M.W."/>
            <person name="Muller H.G."/>
            <person name="Kugler K."/>
            <person name="Rivarola-Duarte L."/>
            <person name="Spannagl M."/>
            <person name="Mayer K.F.X."/>
            <person name="Lu F.H."/>
            <person name="Bevan M.W."/>
            <person name="Leroy P."/>
            <person name="Li P."/>
            <person name="You F.M."/>
            <person name="Sun Q."/>
            <person name="Liu Z."/>
            <person name="Lyons E."/>
            <person name="Wicker T."/>
            <person name="Salzberg S.L."/>
            <person name="Devos K.M."/>
            <person name="Dvorak J."/>
        </authorList>
    </citation>
    <scope>NUCLEOTIDE SEQUENCE [LARGE SCALE GENOMIC DNA]</scope>
    <source>
        <strain evidence="5">cv. AL8/78</strain>
    </source>
</reference>
<feature type="domain" description="MATH" evidence="4">
    <location>
        <begin position="27"/>
        <end position="153"/>
    </location>
</feature>
<dbReference type="GO" id="GO:0016567">
    <property type="term" value="P:protein ubiquitination"/>
    <property type="evidence" value="ECO:0007669"/>
    <property type="project" value="InterPro"/>
</dbReference>
<organism evidence="5 6">
    <name type="scientific">Aegilops tauschii subsp. strangulata</name>
    <name type="common">Goatgrass</name>
    <dbReference type="NCBI Taxonomy" id="200361"/>
    <lineage>
        <taxon>Eukaryota</taxon>
        <taxon>Viridiplantae</taxon>
        <taxon>Streptophyta</taxon>
        <taxon>Embryophyta</taxon>
        <taxon>Tracheophyta</taxon>
        <taxon>Spermatophyta</taxon>
        <taxon>Magnoliopsida</taxon>
        <taxon>Liliopsida</taxon>
        <taxon>Poales</taxon>
        <taxon>Poaceae</taxon>
        <taxon>BOP clade</taxon>
        <taxon>Pooideae</taxon>
        <taxon>Triticodae</taxon>
        <taxon>Triticeae</taxon>
        <taxon>Triticinae</taxon>
        <taxon>Aegilops</taxon>
    </lineage>
</organism>
<dbReference type="PROSITE" id="PS50144">
    <property type="entry name" value="MATH"/>
    <property type="match status" value="1"/>
</dbReference>
<dbReference type="PANTHER" id="PTHR26379">
    <property type="entry name" value="BTB/POZ AND MATH DOMAIN-CONTAINING PROTEIN 1"/>
    <property type="match status" value="1"/>
</dbReference>
<evidence type="ECO:0000256" key="2">
    <source>
        <dbReference type="ARBA" id="ARBA00010846"/>
    </source>
</evidence>
<dbReference type="Gene3D" id="1.25.40.420">
    <property type="match status" value="1"/>
</dbReference>
<reference evidence="6" key="2">
    <citation type="journal article" date="2017" name="Nat. Plants">
        <title>The Aegilops tauschii genome reveals multiple impacts of transposons.</title>
        <authorList>
            <person name="Zhao G."/>
            <person name="Zou C."/>
            <person name="Li K."/>
            <person name="Wang K."/>
            <person name="Li T."/>
            <person name="Gao L."/>
            <person name="Zhang X."/>
            <person name="Wang H."/>
            <person name="Yang Z."/>
            <person name="Liu X."/>
            <person name="Jiang W."/>
            <person name="Mao L."/>
            <person name="Kong X."/>
            <person name="Jiao Y."/>
            <person name="Jia J."/>
        </authorList>
    </citation>
    <scope>NUCLEOTIDE SEQUENCE [LARGE SCALE GENOMIC DNA]</scope>
    <source>
        <strain evidence="6">cv. AL8/78</strain>
    </source>
</reference>
<dbReference type="EnsemblPlants" id="AET7Gv20962900.2">
    <property type="protein sequence ID" value="AET7Gv20962900.2"/>
    <property type="gene ID" value="AET7Gv20962900"/>
</dbReference>
<dbReference type="Gene3D" id="2.60.210.10">
    <property type="entry name" value="Apoptosis, Tumor Necrosis Factor Receptor Associated Protein 2, Chain A"/>
    <property type="match status" value="1"/>
</dbReference>
<dbReference type="Pfam" id="PF22486">
    <property type="entry name" value="MATH_2"/>
    <property type="match status" value="1"/>
</dbReference>
<reference evidence="6" key="1">
    <citation type="journal article" date="2014" name="Science">
        <title>Ancient hybridizations among the ancestral genomes of bread wheat.</title>
        <authorList>
            <consortium name="International Wheat Genome Sequencing Consortium,"/>
            <person name="Marcussen T."/>
            <person name="Sandve S.R."/>
            <person name="Heier L."/>
            <person name="Spannagl M."/>
            <person name="Pfeifer M."/>
            <person name="Jakobsen K.S."/>
            <person name="Wulff B.B."/>
            <person name="Steuernagel B."/>
            <person name="Mayer K.F."/>
            <person name="Olsen O.A."/>
        </authorList>
    </citation>
    <scope>NUCLEOTIDE SEQUENCE [LARGE SCALE GENOMIC DNA]</scope>
    <source>
        <strain evidence="6">cv. AL8/78</strain>
    </source>
</reference>
<dbReference type="InterPro" id="IPR008974">
    <property type="entry name" value="TRAF-like"/>
</dbReference>
<dbReference type="PROSITE" id="PS50097">
    <property type="entry name" value="BTB"/>
    <property type="match status" value="1"/>
</dbReference>
<proteinExistence type="inferred from homology"/>
<dbReference type="Proteomes" id="UP000015105">
    <property type="component" value="Chromosome 7D"/>
</dbReference>
<reference evidence="5" key="4">
    <citation type="submission" date="2019-03" db="UniProtKB">
        <authorList>
            <consortium name="EnsemblPlants"/>
        </authorList>
    </citation>
    <scope>IDENTIFICATION</scope>
</reference>
<name>A0A453SJJ1_AEGTS</name>
<dbReference type="AlphaFoldDB" id="A0A453SJJ1"/>
<comment type="pathway">
    <text evidence="1">Protein modification; protein ubiquitination.</text>
</comment>
<dbReference type="CDD" id="cd00121">
    <property type="entry name" value="MATH"/>
    <property type="match status" value="1"/>
</dbReference>
<sequence length="366" mass="39636">PPLAMSSTAAGGKPSLSASALVADTATGSHHFTIDLYSRTKGIPTGEPLKSCPFTVGGHRWLVLYYPNGDQAENAGYISLRLILAENTSRTLRAQHQFRFAGEAENQALPLAAEPLNNFAGLASWGNSKFIRAEALEKSKHLRADSFAVRCDLIVVSDFRAVETPEPAPPAFVTVPPSDLHLHLGNLLLAEKGADVVFEAGGETFAAHRCLIAARSPVFSAELFGEMKESVDTTAVVKIDDMDAQVFKALLYFVYTDTLPEMKREEAGEDAMSQHLLVAADRYNLDRLKLICEDKLCRCIQVSTVATILVLAEQHHCSGLKKACFDFLSSQANLKAAMASDGFEHLSQSCPAIMKELISMLSALVP</sequence>
<evidence type="ECO:0000313" key="6">
    <source>
        <dbReference type="Proteomes" id="UP000015105"/>
    </source>
</evidence>
<reference evidence="5" key="5">
    <citation type="journal article" date="2021" name="G3 (Bethesda)">
        <title>Aegilops tauschii genome assembly Aet v5.0 features greater sequence contiguity and improved annotation.</title>
        <authorList>
            <person name="Wang L."/>
            <person name="Zhu T."/>
            <person name="Rodriguez J.C."/>
            <person name="Deal K.R."/>
            <person name="Dubcovsky J."/>
            <person name="McGuire P.E."/>
            <person name="Lux T."/>
            <person name="Spannagl M."/>
            <person name="Mayer K.F.X."/>
            <person name="Baldrich P."/>
            <person name="Meyers B.C."/>
            <person name="Huo N."/>
            <person name="Gu Y.Q."/>
            <person name="Zhou H."/>
            <person name="Devos K.M."/>
            <person name="Bennetzen J.L."/>
            <person name="Unver T."/>
            <person name="Budak H."/>
            <person name="Gulick P.J."/>
            <person name="Galiba G."/>
            <person name="Kalapos B."/>
            <person name="Nelson D.R."/>
            <person name="Li P."/>
            <person name="You F.M."/>
            <person name="Luo M.C."/>
            <person name="Dvorak J."/>
        </authorList>
    </citation>
    <scope>NUCLEOTIDE SEQUENCE [LARGE SCALE GENOMIC DNA]</scope>
    <source>
        <strain evidence="5">cv. AL8/78</strain>
    </source>
</reference>
<evidence type="ECO:0000259" key="4">
    <source>
        <dbReference type="PROSITE" id="PS50144"/>
    </source>
</evidence>
<evidence type="ECO:0008006" key="7">
    <source>
        <dbReference type="Google" id="ProtNLM"/>
    </source>
</evidence>
<dbReference type="SUPFAM" id="SSF49599">
    <property type="entry name" value="TRAF domain-like"/>
    <property type="match status" value="1"/>
</dbReference>
<accession>A0A453SJJ1</accession>
<dbReference type="InterPro" id="IPR011333">
    <property type="entry name" value="SKP1/BTB/POZ_sf"/>
</dbReference>
<evidence type="ECO:0000256" key="1">
    <source>
        <dbReference type="ARBA" id="ARBA00004906"/>
    </source>
</evidence>
<dbReference type="InterPro" id="IPR000210">
    <property type="entry name" value="BTB/POZ_dom"/>
</dbReference>
<comment type="similarity">
    <text evidence="2">Belongs to the Tdpoz family.</text>
</comment>
<dbReference type="Pfam" id="PF24570">
    <property type="entry name" value="BACK_BPM_SPOP"/>
    <property type="match status" value="1"/>
</dbReference>
<dbReference type="Gene3D" id="3.30.710.10">
    <property type="entry name" value="Potassium Channel Kv1.1, Chain A"/>
    <property type="match status" value="1"/>
</dbReference>
<dbReference type="Pfam" id="PF00651">
    <property type="entry name" value="BTB"/>
    <property type="match status" value="1"/>
</dbReference>
<dbReference type="Gramene" id="AET7Gv20962900.2">
    <property type="protein sequence ID" value="AET7Gv20962900.2"/>
    <property type="gene ID" value="AET7Gv20962900"/>
</dbReference>
<keyword evidence="6" id="KW-1185">Reference proteome</keyword>
<dbReference type="InterPro" id="IPR045005">
    <property type="entry name" value="BPM1-6"/>
</dbReference>
<protein>
    <recommendedName>
        <fullName evidence="7">BTB domain-containing protein</fullName>
    </recommendedName>
</protein>
<dbReference type="STRING" id="200361.A0A453SJJ1"/>
<dbReference type="InterPro" id="IPR002083">
    <property type="entry name" value="MATH/TRAF_dom"/>
</dbReference>
<evidence type="ECO:0000313" key="5">
    <source>
        <dbReference type="EnsemblPlants" id="AET7Gv20962900.2"/>
    </source>
</evidence>
<dbReference type="PANTHER" id="PTHR26379:SF274">
    <property type="entry name" value="SPECKLE-TYPE POZ PROTEIN"/>
    <property type="match status" value="1"/>
</dbReference>
<dbReference type="SMART" id="SM00225">
    <property type="entry name" value="BTB"/>
    <property type="match status" value="1"/>
</dbReference>
<feature type="domain" description="BTB" evidence="3">
    <location>
        <begin position="194"/>
        <end position="263"/>
    </location>
</feature>